<dbReference type="Proteomes" id="UP000756346">
    <property type="component" value="Unassembled WGS sequence"/>
</dbReference>
<reference evidence="2" key="1">
    <citation type="journal article" date="2021" name="Nat. Commun.">
        <title>Genetic determinants of endophytism in the Arabidopsis root mycobiome.</title>
        <authorList>
            <person name="Mesny F."/>
            <person name="Miyauchi S."/>
            <person name="Thiergart T."/>
            <person name="Pickel B."/>
            <person name="Atanasova L."/>
            <person name="Karlsson M."/>
            <person name="Huettel B."/>
            <person name="Barry K.W."/>
            <person name="Haridas S."/>
            <person name="Chen C."/>
            <person name="Bauer D."/>
            <person name="Andreopoulos W."/>
            <person name="Pangilinan J."/>
            <person name="LaButti K."/>
            <person name="Riley R."/>
            <person name="Lipzen A."/>
            <person name="Clum A."/>
            <person name="Drula E."/>
            <person name="Henrissat B."/>
            <person name="Kohler A."/>
            <person name="Grigoriev I.V."/>
            <person name="Martin F.M."/>
            <person name="Hacquard S."/>
        </authorList>
    </citation>
    <scope>NUCLEOTIDE SEQUENCE</scope>
    <source>
        <strain evidence="2">MPI-CAGE-CH-0230</strain>
    </source>
</reference>
<accession>A0A9P8XZF1</accession>
<dbReference type="AlphaFoldDB" id="A0A9P8XZF1"/>
<proteinExistence type="predicted"/>
<keyword evidence="3" id="KW-1185">Reference proteome</keyword>
<dbReference type="RefSeq" id="XP_046007555.1">
    <property type="nucleotide sequence ID" value="XM_046157261.1"/>
</dbReference>
<feature type="signal peptide" evidence="1">
    <location>
        <begin position="1"/>
        <end position="23"/>
    </location>
</feature>
<keyword evidence="1" id="KW-0732">Signal</keyword>
<evidence type="ECO:0000256" key="1">
    <source>
        <dbReference type="SAM" id="SignalP"/>
    </source>
</evidence>
<organism evidence="2 3">
    <name type="scientific">Microdochium trichocladiopsis</name>
    <dbReference type="NCBI Taxonomy" id="1682393"/>
    <lineage>
        <taxon>Eukaryota</taxon>
        <taxon>Fungi</taxon>
        <taxon>Dikarya</taxon>
        <taxon>Ascomycota</taxon>
        <taxon>Pezizomycotina</taxon>
        <taxon>Sordariomycetes</taxon>
        <taxon>Xylariomycetidae</taxon>
        <taxon>Xylariales</taxon>
        <taxon>Microdochiaceae</taxon>
        <taxon>Microdochium</taxon>
    </lineage>
</organism>
<dbReference type="GeneID" id="70186807"/>
<protein>
    <recommendedName>
        <fullName evidence="4">Glycosyltransferase family 25 protein</fullName>
    </recommendedName>
</protein>
<name>A0A9P8XZF1_9PEZI</name>
<evidence type="ECO:0000313" key="2">
    <source>
        <dbReference type="EMBL" id="KAH7021354.1"/>
    </source>
</evidence>
<sequence length="356" mass="38346">MFLTLIATLLALTMLAVMRGSYTESPSALLASLGFATAASHTIATPSSPREAAANTTLGFAQLLALSAGPSWRTRGLAAAADLVGLDITIPSQPPITDEAIANFQAVAKSRNQKGPEYGSAKAWLAHLDLLRYVVASGWETAFILEDDVDFDIAIRDQMQLISDNVRTYTTTPGDNTAPYGSGWDVLWVGHCGSWIFKEVLPDMHLFADATRIPTPAYAGWSKRFLREFLAEGTRAVHHNHMSVCTFGYGVSARGAHRLIELASADNGAEAFDVSLSNHCRDAKVDCLMVNPQVFNHYQPPAELGYVSQVHSGDGKGTPVDESEFEHVMGSTANIVNSARCQALFGESCVAPPREM</sequence>
<dbReference type="OrthoDB" id="47375at2759"/>
<evidence type="ECO:0000313" key="3">
    <source>
        <dbReference type="Proteomes" id="UP000756346"/>
    </source>
</evidence>
<feature type="chain" id="PRO_5040381244" description="Glycosyltransferase family 25 protein" evidence="1">
    <location>
        <begin position="24"/>
        <end position="356"/>
    </location>
</feature>
<evidence type="ECO:0008006" key="4">
    <source>
        <dbReference type="Google" id="ProtNLM"/>
    </source>
</evidence>
<comment type="caution">
    <text evidence="2">The sequence shown here is derived from an EMBL/GenBank/DDBJ whole genome shotgun (WGS) entry which is preliminary data.</text>
</comment>
<dbReference type="EMBL" id="JAGTJQ010000010">
    <property type="protein sequence ID" value="KAH7021354.1"/>
    <property type="molecule type" value="Genomic_DNA"/>
</dbReference>
<gene>
    <name evidence="2" type="ORF">B0I36DRAFT_354020</name>
</gene>